<feature type="domain" description="Helicase ATP-binding" evidence="7">
    <location>
        <begin position="34"/>
        <end position="211"/>
    </location>
</feature>
<dbReference type="GO" id="GO:0000724">
    <property type="term" value="P:double-strand break repair via homologous recombination"/>
    <property type="evidence" value="ECO:0007669"/>
    <property type="project" value="TreeGrafter"/>
</dbReference>
<evidence type="ECO:0000256" key="2">
    <source>
        <dbReference type="ARBA" id="ARBA00022741"/>
    </source>
</evidence>
<feature type="domain" description="Helicase C-terminal" evidence="8">
    <location>
        <begin position="246"/>
        <end position="398"/>
    </location>
</feature>
<dbReference type="SUPFAM" id="SSF52540">
    <property type="entry name" value="P-loop containing nucleoside triphosphate hydrolases"/>
    <property type="match status" value="1"/>
</dbReference>
<dbReference type="PANTHER" id="PTHR13710">
    <property type="entry name" value="DNA HELICASE RECQ FAMILY MEMBER"/>
    <property type="match status" value="1"/>
</dbReference>
<dbReference type="GO" id="GO:0005524">
    <property type="term" value="F:ATP binding"/>
    <property type="evidence" value="ECO:0007669"/>
    <property type="project" value="UniProtKB-KW"/>
</dbReference>
<comment type="similarity">
    <text evidence="1">Belongs to the helicase family. RecQ subfamily.</text>
</comment>
<name>A0A8H6ZLK3_PLEOS</name>
<accession>A0A8H6ZLK3</accession>
<dbReference type="InterPro" id="IPR011545">
    <property type="entry name" value="DEAD/DEAH_box_helicase_dom"/>
</dbReference>
<evidence type="ECO:0000259" key="7">
    <source>
        <dbReference type="PROSITE" id="PS51192"/>
    </source>
</evidence>
<keyword evidence="10" id="KW-1185">Reference proteome</keyword>
<dbReference type="EC" id="5.6.2.4" evidence="5"/>
<reference evidence="9" key="1">
    <citation type="submission" date="2019-07" db="EMBL/GenBank/DDBJ databases">
        <authorList>
            <person name="Palmer J.M."/>
        </authorList>
    </citation>
    <scope>NUCLEOTIDE SEQUENCE</scope>
    <source>
        <strain evidence="9">PC9</strain>
    </source>
</reference>
<protein>
    <recommendedName>
        <fullName evidence="5">DNA 3'-5' helicase</fullName>
        <ecNumber evidence="5">5.6.2.4</ecNumber>
    </recommendedName>
</protein>
<proteinExistence type="inferred from homology"/>
<dbReference type="GO" id="GO:0005694">
    <property type="term" value="C:chromosome"/>
    <property type="evidence" value="ECO:0007669"/>
    <property type="project" value="TreeGrafter"/>
</dbReference>
<dbReference type="Pfam" id="PF00270">
    <property type="entry name" value="DEAD"/>
    <property type="match status" value="1"/>
</dbReference>
<dbReference type="InterPro" id="IPR014001">
    <property type="entry name" value="Helicase_ATP-bd"/>
</dbReference>
<sequence length="513" mass="57858">MSDSRRVWSIEAIRELTLKHFGKRPCLFQIQVAMAIYCDQKDVVACAPTGSGKTLSFWIPLIMAQADGLKKLMIVVTPLNLLGQQNVDDLASVCIRAIAINSENNSVSLWKDVKNHRFDVLIINPEILMSSSEATALLEDEKFASSILHIVFDEGHCISEWGKFRKDYTRLGALRHTIQSIERIPLYVASATLPESILVSIANTLQLRDERTRYILQSNDRPEVALLVRMLVYPANGYKDLEFLLPGKQYCDNPPDKFIIFFDNTKEAEAARDVLRKRLSTANKKRVKHFHSTMTQEYRQEEYERFRRGEVWGICSTDAFGMGMDLPDIQVVVQWRPTCGLNTLFQRFGRAVRERGRTAVAILLVDRKDMDETRSHRGSKRKATEAENDLPRKQVVLTGSGSVRNAVPVPQQANEDVGVEEAQVIVDGTGVNGASPVSMDPTECAKRYQRQARNGETQRGRGKGRTNDVGTPMDDFINSHVRGLACQRIIPSTFFGNDDRSKSLDTIAEPIRK</sequence>
<evidence type="ECO:0000259" key="8">
    <source>
        <dbReference type="PROSITE" id="PS51194"/>
    </source>
</evidence>
<evidence type="ECO:0000256" key="4">
    <source>
        <dbReference type="ARBA" id="ARBA00034617"/>
    </source>
</evidence>
<dbReference type="Pfam" id="PF00271">
    <property type="entry name" value="Helicase_C"/>
    <property type="match status" value="1"/>
</dbReference>
<evidence type="ECO:0000313" key="9">
    <source>
        <dbReference type="EMBL" id="KAF7421188.1"/>
    </source>
</evidence>
<dbReference type="GO" id="GO:0043138">
    <property type="term" value="F:3'-5' DNA helicase activity"/>
    <property type="evidence" value="ECO:0007669"/>
    <property type="project" value="UniProtKB-EC"/>
</dbReference>
<organism evidence="9 10">
    <name type="scientific">Pleurotus ostreatus</name>
    <name type="common">Oyster mushroom</name>
    <name type="synonym">White-rot fungus</name>
    <dbReference type="NCBI Taxonomy" id="5322"/>
    <lineage>
        <taxon>Eukaryota</taxon>
        <taxon>Fungi</taxon>
        <taxon>Dikarya</taxon>
        <taxon>Basidiomycota</taxon>
        <taxon>Agaricomycotina</taxon>
        <taxon>Agaricomycetes</taxon>
        <taxon>Agaricomycetidae</taxon>
        <taxon>Agaricales</taxon>
        <taxon>Pleurotineae</taxon>
        <taxon>Pleurotaceae</taxon>
        <taxon>Pleurotus</taxon>
    </lineage>
</organism>
<comment type="catalytic activity">
    <reaction evidence="4">
        <text>Couples ATP hydrolysis with the unwinding of duplex DNA by translocating in the 3'-5' direction.</text>
        <dbReference type="EC" id="5.6.2.4"/>
    </reaction>
</comment>
<gene>
    <name evidence="9" type="ORF">PC9H_011708</name>
</gene>
<dbReference type="InterPro" id="IPR027417">
    <property type="entry name" value="P-loop_NTPase"/>
</dbReference>
<keyword evidence="2" id="KW-0547">Nucleotide-binding</keyword>
<dbReference type="InterPro" id="IPR001650">
    <property type="entry name" value="Helicase_C-like"/>
</dbReference>
<dbReference type="Gene3D" id="3.40.50.300">
    <property type="entry name" value="P-loop containing nucleotide triphosphate hydrolases"/>
    <property type="match status" value="2"/>
</dbReference>
<dbReference type="RefSeq" id="XP_036627046.1">
    <property type="nucleotide sequence ID" value="XM_036781191.1"/>
</dbReference>
<feature type="region of interest" description="Disordered" evidence="6">
    <location>
        <begin position="448"/>
        <end position="473"/>
    </location>
</feature>
<evidence type="ECO:0000256" key="1">
    <source>
        <dbReference type="ARBA" id="ARBA00005446"/>
    </source>
</evidence>
<dbReference type="GO" id="GO:0009378">
    <property type="term" value="F:four-way junction helicase activity"/>
    <property type="evidence" value="ECO:0007669"/>
    <property type="project" value="TreeGrafter"/>
</dbReference>
<dbReference type="GeneID" id="59381526"/>
<dbReference type="PROSITE" id="PS51194">
    <property type="entry name" value="HELICASE_CTER"/>
    <property type="match status" value="1"/>
</dbReference>
<evidence type="ECO:0000256" key="5">
    <source>
        <dbReference type="ARBA" id="ARBA00034808"/>
    </source>
</evidence>
<dbReference type="GO" id="GO:0003676">
    <property type="term" value="F:nucleic acid binding"/>
    <property type="evidence" value="ECO:0007669"/>
    <property type="project" value="InterPro"/>
</dbReference>
<dbReference type="GO" id="GO:0005737">
    <property type="term" value="C:cytoplasm"/>
    <property type="evidence" value="ECO:0007669"/>
    <property type="project" value="TreeGrafter"/>
</dbReference>
<dbReference type="Proteomes" id="UP000623687">
    <property type="component" value="Unassembled WGS sequence"/>
</dbReference>
<dbReference type="PANTHER" id="PTHR13710:SF120">
    <property type="entry name" value="BIFUNCTIONAL 3'-5' EXONUCLEASE_ATP-DEPENDENT HELICASE WRN"/>
    <property type="match status" value="1"/>
</dbReference>
<evidence type="ECO:0000256" key="6">
    <source>
        <dbReference type="SAM" id="MobiDB-lite"/>
    </source>
</evidence>
<dbReference type="OrthoDB" id="10261556at2759"/>
<dbReference type="SMART" id="SM00487">
    <property type="entry name" value="DEXDc"/>
    <property type="match status" value="1"/>
</dbReference>
<comment type="caution">
    <text evidence="9">The sequence shown here is derived from an EMBL/GenBank/DDBJ whole genome shotgun (WGS) entry which is preliminary data.</text>
</comment>
<dbReference type="GO" id="GO:0005634">
    <property type="term" value="C:nucleus"/>
    <property type="evidence" value="ECO:0007669"/>
    <property type="project" value="TreeGrafter"/>
</dbReference>
<evidence type="ECO:0000313" key="10">
    <source>
        <dbReference type="Proteomes" id="UP000623687"/>
    </source>
</evidence>
<dbReference type="EMBL" id="JACETU010000009">
    <property type="protein sequence ID" value="KAF7421188.1"/>
    <property type="molecule type" value="Genomic_DNA"/>
</dbReference>
<dbReference type="SMART" id="SM00490">
    <property type="entry name" value="HELICc"/>
    <property type="match status" value="1"/>
</dbReference>
<dbReference type="VEuPathDB" id="FungiDB:PC9H_011708"/>
<dbReference type="AlphaFoldDB" id="A0A8H6ZLK3"/>
<evidence type="ECO:0000256" key="3">
    <source>
        <dbReference type="ARBA" id="ARBA00022840"/>
    </source>
</evidence>
<keyword evidence="3" id="KW-0067">ATP-binding</keyword>
<dbReference type="PROSITE" id="PS51192">
    <property type="entry name" value="HELICASE_ATP_BIND_1"/>
    <property type="match status" value="1"/>
</dbReference>